<evidence type="ECO:0000313" key="9">
    <source>
        <dbReference type="Proteomes" id="UP001202328"/>
    </source>
</evidence>
<name>A0AAD4TBZ9_9MAGN</name>
<keyword evidence="7" id="KW-0472">Membrane</keyword>
<evidence type="ECO:0000313" key="8">
    <source>
        <dbReference type="EMBL" id="KAI3953884.1"/>
    </source>
</evidence>
<feature type="transmembrane region" description="Helical" evidence="7">
    <location>
        <begin position="43"/>
        <end position="64"/>
    </location>
</feature>
<keyword evidence="7" id="KW-1133">Transmembrane helix</keyword>
<dbReference type="EMBL" id="JAJJMB010002020">
    <property type="protein sequence ID" value="KAI3953884.1"/>
    <property type="molecule type" value="Genomic_DNA"/>
</dbReference>
<feature type="transmembrane region" description="Helical" evidence="7">
    <location>
        <begin position="495"/>
        <end position="513"/>
    </location>
</feature>
<protein>
    <recommendedName>
        <fullName evidence="10">Apyrase 6</fullName>
    </recommendedName>
</protein>
<dbReference type="Proteomes" id="UP001202328">
    <property type="component" value="Unassembled WGS sequence"/>
</dbReference>
<dbReference type="GO" id="GO:0009134">
    <property type="term" value="P:nucleoside diphosphate catabolic process"/>
    <property type="evidence" value="ECO:0007669"/>
    <property type="project" value="TreeGrafter"/>
</dbReference>
<evidence type="ECO:0000256" key="7">
    <source>
        <dbReference type="SAM" id="Phobius"/>
    </source>
</evidence>
<dbReference type="InterPro" id="IPR000407">
    <property type="entry name" value="GDA1_CD39_NTPase"/>
</dbReference>
<accession>A0AAD4TBZ9</accession>
<organism evidence="8 9">
    <name type="scientific">Papaver atlanticum</name>
    <dbReference type="NCBI Taxonomy" id="357466"/>
    <lineage>
        <taxon>Eukaryota</taxon>
        <taxon>Viridiplantae</taxon>
        <taxon>Streptophyta</taxon>
        <taxon>Embryophyta</taxon>
        <taxon>Tracheophyta</taxon>
        <taxon>Spermatophyta</taxon>
        <taxon>Magnoliopsida</taxon>
        <taxon>Ranunculales</taxon>
        <taxon>Papaveraceae</taxon>
        <taxon>Papaveroideae</taxon>
        <taxon>Papaver</taxon>
    </lineage>
</organism>
<dbReference type="Gene3D" id="3.30.420.40">
    <property type="match status" value="1"/>
</dbReference>
<gene>
    <name evidence="8" type="ORF">MKW98_017708</name>
</gene>
<keyword evidence="9" id="KW-1185">Reference proteome</keyword>
<evidence type="ECO:0000256" key="5">
    <source>
        <dbReference type="RuleBase" id="RU003833"/>
    </source>
</evidence>
<comment type="similarity">
    <text evidence="1 5">Belongs to the GDA1/CD39 NTPase family.</text>
</comment>
<sequence length="539" mass="60240">MRRLNAHSPSSSLDTKPEKMDSVKSQSRSINNLRNWKKIRDNLSIFVAFSIIFSVLGYLLLVFVRGGGGGENLKKKFSVVIDGGSTGTRIHVFGYHIDNGGKPVIEFGKEEFGSARVAPGLSTFEMDPESAGKSLKSLLEFGKEKIPKEYWEETEIRLMATAGLRSLEKGVSEGILESCRRVLRLSGFKFQDDWASVITGSDEGIYAWVAANYALGTLGGDPQHTTGIIELGGASAQVTFVSSEPLSPELTSQVKIGELTYNLYSHSLLHFGQNVAQNTLMELLFSRLKFSQGTLQDEMFFDPCTPRGFLNSWEESLHYSPVALSKKNKDFSSLRARGNFSECRSAALMLLQKGKDKCKYKLCNIGSTFIPKLQGKFLATENFFHTSKFFGLPPRAFLSNLALAGEQFCNEDLQTLKYKYPTLDREDFQRYCFSSAYIIALLHDSLGVALDDERVEYAQQVGDIPLDWALGAFILQSLGGRHDWIGIIIGSDTSALFSFFVFSIILIFTAWSVTKWRKPQLKTIYDLEKGRYIVTRVGR</sequence>
<reference evidence="8" key="1">
    <citation type="submission" date="2022-04" db="EMBL/GenBank/DDBJ databases">
        <title>A functionally conserved STORR gene fusion in Papaver species that diverged 16.8 million years ago.</title>
        <authorList>
            <person name="Catania T."/>
        </authorList>
    </citation>
    <scope>NUCLEOTIDE SEQUENCE</scope>
    <source>
        <strain evidence="8">S-188037</strain>
    </source>
</reference>
<keyword evidence="7" id="KW-0812">Transmembrane</keyword>
<evidence type="ECO:0000256" key="1">
    <source>
        <dbReference type="ARBA" id="ARBA00009283"/>
    </source>
</evidence>
<evidence type="ECO:0008006" key="10">
    <source>
        <dbReference type="Google" id="ProtNLM"/>
    </source>
</evidence>
<dbReference type="PANTHER" id="PTHR11782:SF3">
    <property type="entry name" value="APYRASE 6-RELATED"/>
    <property type="match status" value="1"/>
</dbReference>
<dbReference type="Gene3D" id="3.30.420.150">
    <property type="entry name" value="Exopolyphosphatase. Domain 2"/>
    <property type="match status" value="1"/>
</dbReference>
<feature type="region of interest" description="Disordered" evidence="6">
    <location>
        <begin position="1"/>
        <end position="26"/>
    </location>
</feature>
<dbReference type="AlphaFoldDB" id="A0AAD4TBZ9"/>
<dbReference type="Pfam" id="PF01150">
    <property type="entry name" value="GDA1_CD39"/>
    <property type="match status" value="1"/>
</dbReference>
<dbReference type="GO" id="GO:0016020">
    <property type="term" value="C:membrane"/>
    <property type="evidence" value="ECO:0007669"/>
    <property type="project" value="TreeGrafter"/>
</dbReference>
<dbReference type="PROSITE" id="PS01238">
    <property type="entry name" value="GDA1_CD39_NTPASE"/>
    <property type="match status" value="1"/>
</dbReference>
<proteinExistence type="inferred from homology"/>
<comment type="caution">
    <text evidence="8">The sequence shown here is derived from an EMBL/GenBank/DDBJ whole genome shotgun (WGS) entry which is preliminary data.</text>
</comment>
<keyword evidence="4" id="KW-0547">Nucleotide-binding</keyword>
<evidence type="ECO:0000256" key="2">
    <source>
        <dbReference type="ARBA" id="ARBA00022801"/>
    </source>
</evidence>
<dbReference type="GO" id="GO:0005524">
    <property type="term" value="F:ATP binding"/>
    <property type="evidence" value="ECO:0007669"/>
    <property type="project" value="UniProtKB-KW"/>
</dbReference>
<keyword evidence="4" id="KW-0067">ATP-binding</keyword>
<keyword evidence="2 5" id="KW-0378">Hydrolase</keyword>
<feature type="active site" description="Proton acceptor" evidence="3">
    <location>
        <position position="203"/>
    </location>
</feature>
<feature type="binding site" evidence="4">
    <location>
        <begin position="233"/>
        <end position="237"/>
    </location>
    <ligand>
        <name>ATP</name>
        <dbReference type="ChEBI" id="CHEBI:30616"/>
    </ligand>
</feature>
<dbReference type="PANTHER" id="PTHR11782">
    <property type="entry name" value="ADENOSINE/GUANOSINE DIPHOSPHATASE"/>
    <property type="match status" value="1"/>
</dbReference>
<evidence type="ECO:0000256" key="6">
    <source>
        <dbReference type="SAM" id="MobiDB-lite"/>
    </source>
</evidence>
<evidence type="ECO:0000256" key="4">
    <source>
        <dbReference type="PIRSR" id="PIRSR600407-2"/>
    </source>
</evidence>
<dbReference type="GO" id="GO:0017110">
    <property type="term" value="F:nucleoside diphosphate phosphatase activity"/>
    <property type="evidence" value="ECO:0007669"/>
    <property type="project" value="TreeGrafter"/>
</dbReference>
<evidence type="ECO:0000256" key="3">
    <source>
        <dbReference type="PIRSR" id="PIRSR600407-1"/>
    </source>
</evidence>